<feature type="domain" description="Peptidase A1" evidence="2">
    <location>
        <begin position="21"/>
        <end position="370"/>
    </location>
</feature>
<evidence type="ECO:0000259" key="2">
    <source>
        <dbReference type="PROSITE" id="PS51767"/>
    </source>
</evidence>
<dbReference type="GeneID" id="96085102"/>
<gene>
    <name evidence="3" type="ORF">ACET3X_004780</name>
</gene>
<evidence type="ECO:0000313" key="3">
    <source>
        <dbReference type="EMBL" id="KAL1796240.1"/>
    </source>
</evidence>
<dbReference type="SUPFAM" id="SSF50630">
    <property type="entry name" value="Acid proteases"/>
    <property type="match status" value="1"/>
</dbReference>
<proteinExistence type="predicted"/>
<dbReference type="Proteomes" id="UP001578633">
    <property type="component" value="Chromosome 4"/>
</dbReference>
<organism evidence="3 4">
    <name type="scientific">Alternaria dauci</name>
    <dbReference type="NCBI Taxonomy" id="48095"/>
    <lineage>
        <taxon>Eukaryota</taxon>
        <taxon>Fungi</taxon>
        <taxon>Dikarya</taxon>
        <taxon>Ascomycota</taxon>
        <taxon>Pezizomycotina</taxon>
        <taxon>Dothideomycetes</taxon>
        <taxon>Pleosporomycetidae</taxon>
        <taxon>Pleosporales</taxon>
        <taxon>Pleosporineae</taxon>
        <taxon>Pleosporaceae</taxon>
        <taxon>Alternaria</taxon>
        <taxon>Alternaria sect. Porri</taxon>
    </lineage>
</organism>
<name>A0ABR3UIN9_9PLEO</name>
<keyword evidence="1" id="KW-1133">Transmembrane helix</keyword>
<dbReference type="PROSITE" id="PS51767">
    <property type="entry name" value="PEPTIDASE_A1"/>
    <property type="match status" value="1"/>
</dbReference>
<dbReference type="InterPro" id="IPR021109">
    <property type="entry name" value="Peptidase_aspartic_dom_sf"/>
</dbReference>
<accession>A0ABR3UIN9</accession>
<comment type="caution">
    <text evidence="3">The sequence shown here is derived from an EMBL/GenBank/DDBJ whole genome shotgun (WGS) entry which is preliminary data.</text>
</comment>
<evidence type="ECO:0000313" key="4">
    <source>
        <dbReference type="Proteomes" id="UP001578633"/>
    </source>
</evidence>
<sequence length="497" mass="53340">MAKALSLAASGGWLGNDGSWSTFLIEVGTPAQTFAVLPAIQAQNVWLPIADECIQWQGAASSCGGSRGAAPFQQRLSPGFQTNMSSTWNAIGLYELGLGRDYGITGSGLHGFDHVGIDNLTMEKLAVTAYASPGLWIGQMGLLPLPLNFSETISSPALISALKDEGQIPSLAYGYQAGAPYRGTKVPASLILGGYDLSRSSEPLTIDINLADMAKALTVGLQDIVVTNTLNGTLSMVENERILAPIDSSIPEIWLPKSVCDRFESAFGLEYHDGTGRYVLTDPARDRLRELSPTLTFTIGTNAVTGGNTTVIQIPYEAFDLQIGYPVFANATNYFPIRRADNESQYAIGRAFLQEAYIGVDYESGIFNVSAARWDNLEPDIITIANADRGAGAVRKGLSGGAIAGIAIGCVTAILLCILCTWFFVLKPRRARRQNTPLGEADEKFDRDALHSASELTGAAVHEMPAKHGHHELDEVKMVPELGSEEIVHEMPSDCVR</sequence>
<dbReference type="EMBL" id="JBHGVX010000004">
    <property type="protein sequence ID" value="KAL1796240.1"/>
    <property type="molecule type" value="Genomic_DNA"/>
</dbReference>
<keyword evidence="1" id="KW-0472">Membrane</keyword>
<reference evidence="3 4" key="1">
    <citation type="submission" date="2024-09" db="EMBL/GenBank/DDBJ databases">
        <title>T2T genomes of carrot and Alternaria dauci and their utility for understanding host-pathogen interaction during carrot leaf blight disease.</title>
        <authorList>
            <person name="Liu W."/>
            <person name="Xu S."/>
            <person name="Ou C."/>
            <person name="Liu X."/>
            <person name="Zhuang F."/>
            <person name="Deng X.W."/>
        </authorList>
    </citation>
    <scope>NUCLEOTIDE SEQUENCE [LARGE SCALE GENOMIC DNA]</scope>
    <source>
        <strain evidence="3 4">A2016</strain>
    </source>
</reference>
<protein>
    <recommendedName>
        <fullName evidence="2">Peptidase A1 domain-containing protein</fullName>
    </recommendedName>
</protein>
<keyword evidence="4" id="KW-1185">Reference proteome</keyword>
<dbReference type="Pfam" id="PF00026">
    <property type="entry name" value="Asp"/>
    <property type="match status" value="1"/>
</dbReference>
<keyword evidence="1" id="KW-0812">Transmembrane</keyword>
<dbReference type="InterPro" id="IPR033121">
    <property type="entry name" value="PEPTIDASE_A1"/>
</dbReference>
<dbReference type="RefSeq" id="XP_069306824.1">
    <property type="nucleotide sequence ID" value="XM_069451856.1"/>
</dbReference>
<dbReference type="Gene3D" id="2.40.70.10">
    <property type="entry name" value="Acid Proteases"/>
    <property type="match status" value="2"/>
</dbReference>
<evidence type="ECO:0000256" key="1">
    <source>
        <dbReference type="SAM" id="Phobius"/>
    </source>
</evidence>
<feature type="transmembrane region" description="Helical" evidence="1">
    <location>
        <begin position="402"/>
        <end position="425"/>
    </location>
</feature>